<proteinExistence type="predicted"/>
<feature type="compositionally biased region" description="Pro residues" evidence="2">
    <location>
        <begin position="863"/>
        <end position="873"/>
    </location>
</feature>
<dbReference type="SMART" id="SM00787">
    <property type="entry name" value="Spc7"/>
    <property type="match status" value="1"/>
</dbReference>
<dbReference type="PANTHER" id="PTHR28260:SF1">
    <property type="entry name" value="SPINDLE POLE BODY COMPONENT SPC105"/>
    <property type="match status" value="1"/>
</dbReference>
<feature type="coiled-coil region" evidence="1">
    <location>
        <begin position="1117"/>
        <end position="1151"/>
    </location>
</feature>
<dbReference type="Proteomes" id="UP000886653">
    <property type="component" value="Unassembled WGS sequence"/>
</dbReference>
<dbReference type="GO" id="GO:0007094">
    <property type="term" value="P:mitotic spindle assembly checkpoint signaling"/>
    <property type="evidence" value="ECO:0007669"/>
    <property type="project" value="TreeGrafter"/>
</dbReference>
<feature type="compositionally biased region" description="Low complexity" evidence="2">
    <location>
        <begin position="255"/>
        <end position="280"/>
    </location>
</feature>
<organism evidence="4 5">
    <name type="scientific">Cronartium quercuum f. sp. fusiforme G11</name>
    <dbReference type="NCBI Taxonomy" id="708437"/>
    <lineage>
        <taxon>Eukaryota</taxon>
        <taxon>Fungi</taxon>
        <taxon>Dikarya</taxon>
        <taxon>Basidiomycota</taxon>
        <taxon>Pucciniomycotina</taxon>
        <taxon>Pucciniomycetes</taxon>
        <taxon>Pucciniales</taxon>
        <taxon>Coleosporiaceae</taxon>
        <taxon>Cronartium</taxon>
    </lineage>
</organism>
<dbReference type="InterPro" id="IPR013253">
    <property type="entry name" value="Spc7_domain"/>
</dbReference>
<feature type="region of interest" description="Disordered" evidence="2">
    <location>
        <begin position="444"/>
        <end position="503"/>
    </location>
</feature>
<feature type="compositionally biased region" description="Polar residues" evidence="2">
    <location>
        <begin position="814"/>
        <end position="825"/>
    </location>
</feature>
<protein>
    <recommendedName>
        <fullName evidence="3">Spc7 kinetochore protein domain-containing protein</fullName>
    </recommendedName>
</protein>
<dbReference type="EMBL" id="MU167294">
    <property type="protein sequence ID" value="KAG0144474.1"/>
    <property type="molecule type" value="Genomic_DNA"/>
</dbReference>
<reference evidence="4" key="1">
    <citation type="submission" date="2013-11" db="EMBL/GenBank/DDBJ databases">
        <title>Genome sequence of the fusiform rust pathogen reveals effectors for host alternation and coevolution with pine.</title>
        <authorList>
            <consortium name="DOE Joint Genome Institute"/>
            <person name="Smith K."/>
            <person name="Pendleton A."/>
            <person name="Kubisiak T."/>
            <person name="Anderson C."/>
            <person name="Salamov A."/>
            <person name="Aerts A."/>
            <person name="Riley R."/>
            <person name="Clum A."/>
            <person name="Lindquist E."/>
            <person name="Ence D."/>
            <person name="Campbell M."/>
            <person name="Kronenberg Z."/>
            <person name="Feau N."/>
            <person name="Dhillon B."/>
            <person name="Hamelin R."/>
            <person name="Burleigh J."/>
            <person name="Smith J."/>
            <person name="Yandell M."/>
            <person name="Nelson C."/>
            <person name="Grigoriev I."/>
            <person name="Davis J."/>
        </authorList>
    </citation>
    <scope>NUCLEOTIDE SEQUENCE</scope>
    <source>
        <strain evidence="4">G11</strain>
    </source>
</reference>
<dbReference type="GO" id="GO:0034501">
    <property type="term" value="P:protein localization to kinetochore"/>
    <property type="evidence" value="ECO:0007669"/>
    <property type="project" value="TreeGrafter"/>
</dbReference>
<feature type="region of interest" description="Disordered" evidence="2">
    <location>
        <begin position="1"/>
        <end position="86"/>
    </location>
</feature>
<feature type="compositionally biased region" description="Polar residues" evidence="2">
    <location>
        <begin position="759"/>
        <end position="775"/>
    </location>
</feature>
<feature type="compositionally biased region" description="Polar residues" evidence="2">
    <location>
        <begin position="43"/>
        <end position="52"/>
    </location>
</feature>
<feature type="compositionally biased region" description="Acidic residues" evidence="2">
    <location>
        <begin position="225"/>
        <end position="235"/>
    </location>
</feature>
<feature type="compositionally biased region" description="Acidic residues" evidence="2">
    <location>
        <begin position="307"/>
        <end position="322"/>
    </location>
</feature>
<feature type="region of interest" description="Disordered" evidence="2">
    <location>
        <begin position="551"/>
        <end position="575"/>
    </location>
</feature>
<feature type="compositionally biased region" description="Polar residues" evidence="2">
    <location>
        <begin position="13"/>
        <end position="23"/>
    </location>
</feature>
<evidence type="ECO:0000256" key="2">
    <source>
        <dbReference type="SAM" id="MobiDB-lite"/>
    </source>
</evidence>
<feature type="region of interest" description="Disordered" evidence="2">
    <location>
        <begin position="675"/>
        <end position="694"/>
    </location>
</feature>
<dbReference type="Pfam" id="PF18210">
    <property type="entry name" value="Knl1_RWD_C"/>
    <property type="match status" value="1"/>
</dbReference>
<dbReference type="PANTHER" id="PTHR28260">
    <property type="entry name" value="SPINDLE POLE BODY COMPONENT SPC105"/>
    <property type="match status" value="1"/>
</dbReference>
<feature type="compositionally biased region" description="Pro residues" evidence="2">
    <location>
        <begin position="881"/>
        <end position="893"/>
    </location>
</feature>
<evidence type="ECO:0000259" key="3">
    <source>
        <dbReference type="SMART" id="SM00787"/>
    </source>
</evidence>
<dbReference type="SUPFAM" id="SSF101447">
    <property type="entry name" value="Formin homology 2 domain (FH2 domain)"/>
    <property type="match status" value="1"/>
</dbReference>
<dbReference type="GO" id="GO:0000776">
    <property type="term" value="C:kinetochore"/>
    <property type="evidence" value="ECO:0007669"/>
    <property type="project" value="TreeGrafter"/>
</dbReference>
<feature type="domain" description="Spc7 kinetochore protein" evidence="3">
    <location>
        <begin position="881"/>
        <end position="1203"/>
    </location>
</feature>
<feature type="compositionally biased region" description="Low complexity" evidence="2">
    <location>
        <begin position="153"/>
        <end position="164"/>
    </location>
</feature>
<feature type="compositionally biased region" description="Polar residues" evidence="2">
    <location>
        <begin position="739"/>
        <end position="748"/>
    </location>
</feature>
<feature type="region of interest" description="Disordered" evidence="2">
    <location>
        <begin position="106"/>
        <end position="178"/>
    </location>
</feature>
<feature type="compositionally biased region" description="Pro residues" evidence="2">
    <location>
        <begin position="240"/>
        <end position="254"/>
    </location>
</feature>
<feature type="compositionally biased region" description="Low complexity" evidence="2">
    <location>
        <begin position="607"/>
        <end position="619"/>
    </location>
</feature>
<accession>A0A9P6TAB5</accession>
<keyword evidence="1" id="KW-0175">Coiled coil</keyword>
<feature type="region of interest" description="Disordered" evidence="2">
    <location>
        <begin position="812"/>
        <end position="894"/>
    </location>
</feature>
<dbReference type="OrthoDB" id="5592879at2759"/>
<feature type="compositionally biased region" description="Low complexity" evidence="2">
    <location>
        <begin position="330"/>
        <end position="357"/>
    </location>
</feature>
<evidence type="ECO:0000313" key="5">
    <source>
        <dbReference type="Proteomes" id="UP000886653"/>
    </source>
</evidence>
<dbReference type="InterPro" id="IPR040850">
    <property type="entry name" value="Knl1_RWD_C"/>
</dbReference>
<name>A0A9P6TAB5_9BASI</name>
<feature type="region of interest" description="Disordered" evidence="2">
    <location>
        <begin position="632"/>
        <end position="658"/>
    </location>
</feature>
<dbReference type="GO" id="GO:1990758">
    <property type="term" value="P:mitotic sister chromatid biorientation"/>
    <property type="evidence" value="ECO:0007669"/>
    <property type="project" value="TreeGrafter"/>
</dbReference>
<comment type="caution">
    <text evidence="4">The sequence shown here is derived from an EMBL/GenBank/DDBJ whole genome shotgun (WGS) entry which is preliminary data.</text>
</comment>
<dbReference type="InterPro" id="IPR033338">
    <property type="entry name" value="Spc105/Spc7"/>
</dbReference>
<feature type="compositionally biased region" description="Low complexity" evidence="2">
    <location>
        <begin position="199"/>
        <end position="214"/>
    </location>
</feature>
<feature type="region of interest" description="Disordered" evidence="2">
    <location>
        <begin position="596"/>
        <end position="620"/>
    </location>
</feature>
<feature type="region of interest" description="Disordered" evidence="2">
    <location>
        <begin position="199"/>
        <end position="431"/>
    </location>
</feature>
<keyword evidence="5" id="KW-1185">Reference proteome</keyword>
<sequence>MATTKPIPRLSIPSASTNPSPLSAPTIKITHQKRSKSLGGALSNHSRSQENLTEPLELTPRKKARRSLVPGKSILKSRPTVTGLERNHSDSLMTFGNAHTLPITHSNSLPSDLNGPAYASQSQQSGLARADTLLIEGPARVQPKPTPDENAQSDASSDMDMDLSTGAASPRFSMASNTTTSYPRRVSFATKAFVRTFGSPIAGPSSSSPAASPSQNDDRPPASDGVDEESAEMSIDEPTLPEPVRPPPPLPPAASPSSAPTASKNGVSGSGGSKSLESLGFGAGARLLHQPRKPSRLSTVLNGLDPNDLDDDDDEAMDEGEDSLLGRVTAAADAPSPSPARAASPAAIPGSAPIAPSVDASLSKPPSSTRPVLSEVTHDANLTGSSVSALQTSTNVVRPSQIPRYGGGGSSASASLGVGREQANRRQSTTADLLKRLKSSRLSMAFPEYAREDADETENVGSRTGETRPHRPSLAPAPTSSLTTERAPAPEKSVVPSATQKSSRLTLAFPEYADGDDTVISEDAKGSVVRQSLGPPAILAHSRASGANQISLAPTLTSSSSSSTKERVDVSEKITGPVAQKSSRLTLAFPEYADGDETVVSEDPKVEVSGPGVGSSKPSRLTLSLFPEYLDDLDEEEDHEEVATSEKQDSAQNGFGTKSSRLSFALNGQEHPELDETMDLDDQPSALDPVRKQPSRLSEFFSADDGLNESADLIDLHDLSLEHPLPVTTGGKPIDQSETEALSMSSHALRQPAPVPGAKTSTGPVSIFPDSSASSAGPVAMAEESERGPQPSDSPPIQRPVLPLAPLVFHRRTSASPSKRPTPQRQDSRFPSPRRSMKPSTLEPPLPLLAGRSRRSSFLVSPPINPPVAPPSPSKLNTSQAPPPPPPPPPPPAFTLEEFFQQAELRFINLAQPQVRADEQGLTTAPTGELASLSAQVYAGMVKIPRLRMLETAGRTLRSKTESLDLITTEHGTILESNPDRSKLINKWLELRKDEGVGTDGLISLLERLRLEKTGAELKAKRNGLEFERRNLVEYRLGLQERRERLGVDLELMRGVGSVVGPSMDDLRAHKLKLAEEINMRKAKNEEIEKCDQGLLEALKAEMKDLGMAVEVMRGTLAESEFEKNLWKEKMEVIEDEKRELANMIEEWERRGDGKGNECTTHDLVRMKNEFTTLQKMMGWEMVHFDEDRLEFIHRNQVGVVFILEPARGSENEYRRVSRIELTWTGKALASLADHDRHLAETIDRFFFRRLEAKYRDRGFKAGGRVKDYVHQISSMWFLAQELRYEFLNLKRRFRVEVKVNEERHLMSVVAKLNGLVAGVRVGVEVVFELTGEEVLDHKSSSIAVVAGIGCRVIGGYGTADTEELTYVAREAIDQASERGALRKACEQTLKALETGER</sequence>
<gene>
    <name evidence="4" type="ORF">CROQUDRAFT_659906</name>
</gene>
<evidence type="ECO:0000313" key="4">
    <source>
        <dbReference type="EMBL" id="KAG0144474.1"/>
    </source>
</evidence>
<evidence type="ECO:0000256" key="1">
    <source>
        <dbReference type="SAM" id="Coils"/>
    </source>
</evidence>
<feature type="region of interest" description="Disordered" evidence="2">
    <location>
        <begin position="727"/>
        <end position="800"/>
    </location>
</feature>
<feature type="compositionally biased region" description="Polar residues" evidence="2">
    <location>
        <begin position="380"/>
        <end position="398"/>
    </location>
</feature>